<dbReference type="Gene3D" id="3.20.20.70">
    <property type="entry name" value="Aldolase class I"/>
    <property type="match status" value="1"/>
</dbReference>
<dbReference type="GO" id="GO:0003824">
    <property type="term" value="F:catalytic activity"/>
    <property type="evidence" value="ECO:0007669"/>
    <property type="project" value="InterPro"/>
</dbReference>
<dbReference type="AlphaFoldDB" id="A0A7K4HLC1"/>
<dbReference type="NCBIfam" id="TIGR02495">
    <property type="entry name" value="NrdG2"/>
    <property type="match status" value="1"/>
</dbReference>
<evidence type="ECO:0000313" key="8">
    <source>
        <dbReference type="EMBL" id="NVO66065.1"/>
    </source>
</evidence>
<keyword evidence="3" id="KW-0949">S-adenosyl-L-methionine</keyword>
<sequence>MFLQDRFYKTPHPRYNDGGFLKANFGGFIPLSTVDWRGRAVCTIFLRGCPVRCHYCQNVALQEGRDERDIEEILAMIRDTTLLTTGAVFSGGEATMQKEALVALARGVQEMGLGVGLQTNGVFPGTIRALLAERLADKISLDIKTRWSHYRNLFKVDYADRVKESLALCIEAHKTGVLPEFEVVVTVFRGCEDDIPYISKETEGVDLVLQQGIVRGVSPLTFGEFSEIADRIGRTVKIRTRENGEVVYEGRRIVRGGSIDMSRIEQERRI</sequence>
<dbReference type="SFLD" id="SFLDS00029">
    <property type="entry name" value="Radical_SAM"/>
    <property type="match status" value="1"/>
</dbReference>
<keyword evidence="2" id="KW-0004">4Fe-4S</keyword>
<dbReference type="EMBL" id="JABXWR010000001">
    <property type="protein sequence ID" value="NVO66065.1"/>
    <property type="molecule type" value="Genomic_DNA"/>
</dbReference>
<dbReference type="PANTHER" id="PTHR30352:SF5">
    <property type="entry name" value="PYRUVATE FORMATE-LYASE 1-ACTIVATING ENZYME"/>
    <property type="match status" value="1"/>
</dbReference>
<dbReference type="InterPro" id="IPR034457">
    <property type="entry name" value="Organic_radical-activating"/>
</dbReference>
<dbReference type="OrthoDB" id="371936at2157"/>
<dbReference type="CDD" id="cd01335">
    <property type="entry name" value="Radical_SAM"/>
    <property type="match status" value="1"/>
</dbReference>
<dbReference type="Proteomes" id="UP000570823">
    <property type="component" value="Unassembled WGS sequence"/>
</dbReference>
<dbReference type="PANTHER" id="PTHR30352">
    <property type="entry name" value="PYRUVATE FORMATE-LYASE-ACTIVATING ENZYME"/>
    <property type="match status" value="1"/>
</dbReference>
<keyword evidence="5" id="KW-0408">Iron</keyword>
<name>A0A7K4HLC1_9EURY</name>
<evidence type="ECO:0000256" key="5">
    <source>
        <dbReference type="ARBA" id="ARBA00023004"/>
    </source>
</evidence>
<evidence type="ECO:0000313" key="9">
    <source>
        <dbReference type="Proteomes" id="UP000570823"/>
    </source>
</evidence>
<dbReference type="RefSeq" id="WP_176787686.1">
    <property type="nucleotide sequence ID" value="NZ_JABXWR010000001.1"/>
</dbReference>
<evidence type="ECO:0000256" key="2">
    <source>
        <dbReference type="ARBA" id="ARBA00022485"/>
    </source>
</evidence>
<dbReference type="GO" id="GO:0046872">
    <property type="term" value="F:metal ion binding"/>
    <property type="evidence" value="ECO:0007669"/>
    <property type="project" value="UniProtKB-KW"/>
</dbReference>
<evidence type="ECO:0000256" key="3">
    <source>
        <dbReference type="ARBA" id="ARBA00022691"/>
    </source>
</evidence>
<accession>A0A7K4HLC1</accession>
<evidence type="ECO:0000259" key="7">
    <source>
        <dbReference type="PROSITE" id="PS51918"/>
    </source>
</evidence>
<reference evidence="8 9" key="1">
    <citation type="submission" date="2020-06" db="EMBL/GenBank/DDBJ databases">
        <title>Methanofollis fontis sp. nov., a methanogen isolated from marine sediments near a cold seep at Four-Way Closure Ridge offshore southwestern Taiwan.</title>
        <authorList>
            <person name="Chen S.-C."/>
            <person name="Teng N.-H."/>
            <person name="Lin Y.-S."/>
            <person name="Lai M.-C."/>
            <person name="Chen H.-H."/>
            <person name="Wang C.-C."/>
        </authorList>
    </citation>
    <scope>NUCLEOTIDE SEQUENCE [LARGE SCALE GENOMIC DNA]</scope>
    <source>
        <strain evidence="8 9">DSM 2702</strain>
    </source>
</reference>
<keyword evidence="4" id="KW-0479">Metal-binding</keyword>
<dbReference type="SUPFAM" id="SSF102114">
    <property type="entry name" value="Radical SAM enzymes"/>
    <property type="match status" value="1"/>
</dbReference>
<dbReference type="GO" id="GO:0051539">
    <property type="term" value="F:4 iron, 4 sulfur cluster binding"/>
    <property type="evidence" value="ECO:0007669"/>
    <property type="project" value="UniProtKB-KW"/>
</dbReference>
<keyword evidence="9" id="KW-1185">Reference proteome</keyword>
<keyword evidence="6" id="KW-0411">Iron-sulfur</keyword>
<evidence type="ECO:0000256" key="6">
    <source>
        <dbReference type="ARBA" id="ARBA00023014"/>
    </source>
</evidence>
<feature type="domain" description="Radical SAM core" evidence="7">
    <location>
        <begin position="34"/>
        <end position="258"/>
    </location>
</feature>
<gene>
    <name evidence="8" type="ORF">HWN36_01755</name>
</gene>
<dbReference type="Pfam" id="PF04055">
    <property type="entry name" value="Radical_SAM"/>
    <property type="match status" value="1"/>
</dbReference>
<comment type="caution">
    <text evidence="8">The sequence shown here is derived from an EMBL/GenBank/DDBJ whole genome shotgun (WGS) entry which is preliminary data.</text>
</comment>
<organism evidence="8 9">
    <name type="scientific">Methanofollis tationis</name>
    <dbReference type="NCBI Taxonomy" id="81417"/>
    <lineage>
        <taxon>Archaea</taxon>
        <taxon>Methanobacteriati</taxon>
        <taxon>Methanobacteriota</taxon>
        <taxon>Stenosarchaea group</taxon>
        <taxon>Methanomicrobia</taxon>
        <taxon>Methanomicrobiales</taxon>
        <taxon>Methanomicrobiaceae</taxon>
        <taxon>Methanofollis</taxon>
    </lineage>
</organism>
<dbReference type="InterPro" id="IPR058240">
    <property type="entry name" value="rSAM_sf"/>
</dbReference>
<evidence type="ECO:0000256" key="4">
    <source>
        <dbReference type="ARBA" id="ARBA00022723"/>
    </source>
</evidence>
<dbReference type="InterPro" id="IPR012840">
    <property type="entry name" value="NrdG2"/>
</dbReference>
<protein>
    <submittedName>
        <fullName evidence="8">Anaerobic ribonucleoside-triphosphate reductase activating protein</fullName>
    </submittedName>
</protein>
<evidence type="ECO:0000256" key="1">
    <source>
        <dbReference type="ARBA" id="ARBA00001966"/>
    </source>
</evidence>
<dbReference type="InterPro" id="IPR007197">
    <property type="entry name" value="rSAM"/>
</dbReference>
<dbReference type="InterPro" id="IPR013785">
    <property type="entry name" value="Aldolase_TIM"/>
</dbReference>
<dbReference type="SFLD" id="SFLDG01094">
    <property type="entry name" value="Uncharacterised_Radical_SAM_Su"/>
    <property type="match status" value="1"/>
</dbReference>
<dbReference type="PROSITE" id="PS51918">
    <property type="entry name" value="RADICAL_SAM"/>
    <property type="match status" value="1"/>
</dbReference>
<comment type="cofactor">
    <cofactor evidence="1">
        <name>[4Fe-4S] cluster</name>
        <dbReference type="ChEBI" id="CHEBI:49883"/>
    </cofactor>
</comment>
<proteinExistence type="predicted"/>